<dbReference type="SUPFAM" id="SSF53474">
    <property type="entry name" value="alpha/beta-Hydrolases"/>
    <property type="match status" value="1"/>
</dbReference>
<dbReference type="EMBL" id="JAAOIV010000002">
    <property type="protein sequence ID" value="NHN54740.1"/>
    <property type="molecule type" value="Genomic_DNA"/>
</dbReference>
<keyword evidence="2" id="KW-0378">Hydrolase</keyword>
<dbReference type="Proteomes" id="UP000744769">
    <property type="component" value="Unassembled WGS sequence"/>
</dbReference>
<dbReference type="Pfam" id="PF12697">
    <property type="entry name" value="Abhydrolase_6"/>
    <property type="match status" value="1"/>
</dbReference>
<evidence type="ECO:0000313" key="2">
    <source>
        <dbReference type="EMBL" id="NHN54740.1"/>
    </source>
</evidence>
<dbReference type="RefSeq" id="WP_166192934.1">
    <property type="nucleotide sequence ID" value="NZ_JAAOIV010000002.1"/>
</dbReference>
<dbReference type="Gene3D" id="3.40.50.1820">
    <property type="entry name" value="alpha/beta hydrolase"/>
    <property type="match status" value="1"/>
</dbReference>
<dbReference type="InterPro" id="IPR000073">
    <property type="entry name" value="AB_hydrolase_1"/>
</dbReference>
<dbReference type="AlphaFoldDB" id="A0A967AZL8"/>
<keyword evidence="3" id="KW-1185">Reference proteome</keyword>
<name>A0A967AZL8_9MICO</name>
<dbReference type="PANTHER" id="PTHR37017">
    <property type="entry name" value="AB HYDROLASE-1 DOMAIN-CONTAINING PROTEIN-RELATED"/>
    <property type="match status" value="1"/>
</dbReference>
<evidence type="ECO:0000313" key="3">
    <source>
        <dbReference type="Proteomes" id="UP000744769"/>
    </source>
</evidence>
<organism evidence="2 3">
    <name type="scientific">Metallococcus carri</name>
    <dbReference type="NCBI Taxonomy" id="1656884"/>
    <lineage>
        <taxon>Bacteria</taxon>
        <taxon>Bacillati</taxon>
        <taxon>Actinomycetota</taxon>
        <taxon>Actinomycetes</taxon>
        <taxon>Micrococcales</taxon>
        <taxon>Dermacoccaceae</taxon>
        <taxon>Metallococcus</taxon>
    </lineage>
</organism>
<dbReference type="GO" id="GO:0016787">
    <property type="term" value="F:hydrolase activity"/>
    <property type="evidence" value="ECO:0007669"/>
    <property type="project" value="UniProtKB-KW"/>
</dbReference>
<dbReference type="InterPro" id="IPR029058">
    <property type="entry name" value="AB_hydrolase_fold"/>
</dbReference>
<sequence length="234" mass="24971">MDIVLIPGLWLNASCWDEVTPRLEAAGHRVRALTLPGMESTGADRSGVGLQHWIDAVVAAIDDAADPVLLVGHSAGCGLAHAALDARPERVVRVMHIGGFPAGDGEALLGGLPAVNGEVRMPDWVEMGEEANVRDMDAAQRKSLYDNAIPVPVAAITTPVRLRDGRRFAVPMTLVCPEYTTEDAKEWATEDDGPGPELRRTVAVDYVDIGGGHWPQLTQPERLAQVILGGVPRG</sequence>
<gene>
    <name evidence="2" type="ORF">G9U51_02950</name>
</gene>
<feature type="domain" description="AB hydrolase-1" evidence="1">
    <location>
        <begin position="3"/>
        <end position="225"/>
    </location>
</feature>
<dbReference type="InterPro" id="IPR052897">
    <property type="entry name" value="Sec-Metab_Biosynth_Hydrolase"/>
</dbReference>
<protein>
    <submittedName>
        <fullName evidence="2">Alpha/beta hydrolase</fullName>
    </submittedName>
</protein>
<evidence type="ECO:0000259" key="1">
    <source>
        <dbReference type="Pfam" id="PF12697"/>
    </source>
</evidence>
<dbReference type="PANTHER" id="PTHR37017:SF11">
    <property type="entry name" value="ESTERASE_LIPASE_THIOESTERASE DOMAIN-CONTAINING PROTEIN"/>
    <property type="match status" value="1"/>
</dbReference>
<comment type="caution">
    <text evidence="2">The sequence shown here is derived from an EMBL/GenBank/DDBJ whole genome shotgun (WGS) entry which is preliminary data.</text>
</comment>
<reference evidence="2" key="1">
    <citation type="submission" date="2020-03" db="EMBL/GenBank/DDBJ databases">
        <title>Draft sequencing of Calidifontibacter sp. DB0510.</title>
        <authorList>
            <person name="Kim D.-U."/>
        </authorList>
    </citation>
    <scope>NUCLEOTIDE SEQUENCE</scope>
    <source>
        <strain evidence="2">DB0510</strain>
    </source>
</reference>
<proteinExistence type="predicted"/>
<accession>A0A967AZL8</accession>